<proteinExistence type="predicted"/>
<organism evidence="2 3">
    <name type="scientific">Rhipicephalus sanguineus</name>
    <name type="common">Brown dog tick</name>
    <name type="synonym">Ixodes sanguineus</name>
    <dbReference type="NCBI Taxonomy" id="34632"/>
    <lineage>
        <taxon>Eukaryota</taxon>
        <taxon>Metazoa</taxon>
        <taxon>Ecdysozoa</taxon>
        <taxon>Arthropoda</taxon>
        <taxon>Chelicerata</taxon>
        <taxon>Arachnida</taxon>
        <taxon>Acari</taxon>
        <taxon>Parasitiformes</taxon>
        <taxon>Ixodida</taxon>
        <taxon>Ixodoidea</taxon>
        <taxon>Ixodidae</taxon>
        <taxon>Rhipicephalinae</taxon>
        <taxon>Rhipicephalus</taxon>
        <taxon>Rhipicephalus</taxon>
    </lineage>
</organism>
<feature type="compositionally biased region" description="Polar residues" evidence="1">
    <location>
        <begin position="104"/>
        <end position="120"/>
    </location>
</feature>
<reference evidence="2" key="1">
    <citation type="journal article" date="2020" name="Cell">
        <title>Large-Scale Comparative Analyses of Tick Genomes Elucidate Their Genetic Diversity and Vector Capacities.</title>
        <authorList>
            <consortium name="Tick Genome and Microbiome Consortium (TIGMIC)"/>
            <person name="Jia N."/>
            <person name="Wang J."/>
            <person name="Shi W."/>
            <person name="Du L."/>
            <person name="Sun Y."/>
            <person name="Zhan W."/>
            <person name="Jiang J.F."/>
            <person name="Wang Q."/>
            <person name="Zhang B."/>
            <person name="Ji P."/>
            <person name="Bell-Sakyi L."/>
            <person name="Cui X.M."/>
            <person name="Yuan T.T."/>
            <person name="Jiang B.G."/>
            <person name="Yang W.F."/>
            <person name="Lam T.T."/>
            <person name="Chang Q.C."/>
            <person name="Ding S.J."/>
            <person name="Wang X.J."/>
            <person name="Zhu J.G."/>
            <person name="Ruan X.D."/>
            <person name="Zhao L."/>
            <person name="Wei J.T."/>
            <person name="Ye R.Z."/>
            <person name="Que T.C."/>
            <person name="Du C.H."/>
            <person name="Zhou Y.H."/>
            <person name="Cheng J.X."/>
            <person name="Dai P.F."/>
            <person name="Guo W.B."/>
            <person name="Han X.H."/>
            <person name="Huang E.J."/>
            <person name="Li L.F."/>
            <person name="Wei W."/>
            <person name="Gao Y.C."/>
            <person name="Liu J.Z."/>
            <person name="Shao H.Z."/>
            <person name="Wang X."/>
            <person name="Wang C.C."/>
            <person name="Yang T.C."/>
            <person name="Huo Q.B."/>
            <person name="Li W."/>
            <person name="Chen H.Y."/>
            <person name="Chen S.E."/>
            <person name="Zhou L.G."/>
            <person name="Ni X.B."/>
            <person name="Tian J.H."/>
            <person name="Sheng Y."/>
            <person name="Liu T."/>
            <person name="Pan Y.S."/>
            <person name="Xia L.Y."/>
            <person name="Li J."/>
            <person name="Zhao F."/>
            <person name="Cao W.C."/>
        </authorList>
    </citation>
    <scope>NUCLEOTIDE SEQUENCE</scope>
    <source>
        <strain evidence="2">Rsan-2018</strain>
    </source>
</reference>
<dbReference type="AlphaFoldDB" id="A0A9D4T584"/>
<dbReference type="Proteomes" id="UP000821837">
    <property type="component" value="Chromosome 11"/>
</dbReference>
<dbReference type="EMBL" id="JABSTV010001247">
    <property type="protein sequence ID" value="KAH7971925.1"/>
    <property type="molecule type" value="Genomic_DNA"/>
</dbReference>
<keyword evidence="3" id="KW-1185">Reference proteome</keyword>
<sequence>MRSARIVAKHLFRFLHHFRRSHLQVNLDVRIVPSSVTPPPVSGFQHASYADTFGHISPATLPLSAAIPYATLQSAQAVPYFEDTRPAARKSDIWRMPDRRPSGFSCQFTPSPVRTATTRN</sequence>
<comment type="caution">
    <text evidence="2">The sequence shown here is derived from an EMBL/GenBank/DDBJ whole genome shotgun (WGS) entry which is preliminary data.</text>
</comment>
<reference evidence="2" key="2">
    <citation type="submission" date="2021-09" db="EMBL/GenBank/DDBJ databases">
        <authorList>
            <person name="Jia N."/>
            <person name="Wang J."/>
            <person name="Shi W."/>
            <person name="Du L."/>
            <person name="Sun Y."/>
            <person name="Zhan W."/>
            <person name="Jiang J."/>
            <person name="Wang Q."/>
            <person name="Zhang B."/>
            <person name="Ji P."/>
            <person name="Sakyi L.B."/>
            <person name="Cui X."/>
            <person name="Yuan T."/>
            <person name="Jiang B."/>
            <person name="Yang W."/>
            <person name="Lam T.T.-Y."/>
            <person name="Chang Q."/>
            <person name="Ding S."/>
            <person name="Wang X."/>
            <person name="Zhu J."/>
            <person name="Ruan X."/>
            <person name="Zhao L."/>
            <person name="Wei J."/>
            <person name="Que T."/>
            <person name="Du C."/>
            <person name="Cheng J."/>
            <person name="Dai P."/>
            <person name="Han X."/>
            <person name="Huang E."/>
            <person name="Gao Y."/>
            <person name="Liu J."/>
            <person name="Shao H."/>
            <person name="Ye R."/>
            <person name="Li L."/>
            <person name="Wei W."/>
            <person name="Wang X."/>
            <person name="Wang C."/>
            <person name="Huo Q."/>
            <person name="Li W."/>
            <person name="Guo W."/>
            <person name="Chen H."/>
            <person name="Chen S."/>
            <person name="Zhou L."/>
            <person name="Zhou L."/>
            <person name="Ni X."/>
            <person name="Tian J."/>
            <person name="Zhou Y."/>
            <person name="Sheng Y."/>
            <person name="Liu T."/>
            <person name="Pan Y."/>
            <person name="Xia L."/>
            <person name="Li J."/>
            <person name="Zhao F."/>
            <person name="Cao W."/>
        </authorList>
    </citation>
    <scope>NUCLEOTIDE SEQUENCE</scope>
    <source>
        <strain evidence="2">Rsan-2018</strain>
        <tissue evidence="2">Larvae</tissue>
    </source>
</reference>
<feature type="region of interest" description="Disordered" evidence="1">
    <location>
        <begin position="96"/>
        <end position="120"/>
    </location>
</feature>
<gene>
    <name evidence="2" type="ORF">HPB52_003865</name>
</gene>
<evidence type="ECO:0000313" key="2">
    <source>
        <dbReference type="EMBL" id="KAH7971925.1"/>
    </source>
</evidence>
<protein>
    <submittedName>
        <fullName evidence="2">Uncharacterized protein</fullName>
    </submittedName>
</protein>
<accession>A0A9D4T584</accession>
<evidence type="ECO:0000313" key="3">
    <source>
        <dbReference type="Proteomes" id="UP000821837"/>
    </source>
</evidence>
<evidence type="ECO:0000256" key="1">
    <source>
        <dbReference type="SAM" id="MobiDB-lite"/>
    </source>
</evidence>
<name>A0A9D4T584_RHISA</name>